<name>A0A6J6G8I3_9ZZZZ</name>
<dbReference type="AlphaFoldDB" id="A0A6J6G8I3"/>
<sequence>MSQTTFDQLAGMRIAGVETGVQFAERMEAHVASGFGPVPVAASLAGLLPSGGLERGYIYGCTGDASLSLLFALLATPTTLGSWCALVNMPNAGLMSAHEHGVALQRLVCVAAPSSSQVLSLALGALVDGIDLVAVSAPACSPADARRIATRAKAQGAVVFVLGNPGGFVIDASFHASTTHWQFTTHAHGRVVDISASGRRVYAHRSCTVQLPGLS</sequence>
<dbReference type="Gene3D" id="3.40.50.300">
    <property type="entry name" value="P-loop containing nucleotide triphosphate hydrolases"/>
    <property type="match status" value="1"/>
</dbReference>
<dbReference type="InterPro" id="IPR027417">
    <property type="entry name" value="P-loop_NTPase"/>
</dbReference>
<dbReference type="EMBL" id="CAEZUL010000038">
    <property type="protein sequence ID" value="CAB4596810.1"/>
    <property type="molecule type" value="Genomic_DNA"/>
</dbReference>
<organism evidence="1">
    <name type="scientific">freshwater metagenome</name>
    <dbReference type="NCBI Taxonomy" id="449393"/>
    <lineage>
        <taxon>unclassified sequences</taxon>
        <taxon>metagenomes</taxon>
        <taxon>ecological metagenomes</taxon>
    </lineage>
</organism>
<gene>
    <name evidence="1" type="ORF">UFOPK1808_00492</name>
</gene>
<accession>A0A6J6G8I3</accession>
<reference evidence="1" key="1">
    <citation type="submission" date="2020-05" db="EMBL/GenBank/DDBJ databases">
        <authorList>
            <person name="Chiriac C."/>
            <person name="Salcher M."/>
            <person name="Ghai R."/>
            <person name="Kavagutti S V."/>
        </authorList>
    </citation>
    <scope>NUCLEOTIDE SEQUENCE</scope>
</reference>
<proteinExistence type="predicted"/>
<evidence type="ECO:0000313" key="1">
    <source>
        <dbReference type="EMBL" id="CAB4596810.1"/>
    </source>
</evidence>
<protein>
    <submittedName>
        <fullName evidence="1">Unannotated protein</fullName>
    </submittedName>
</protein>